<name>A0A1G2PWL7_9BACT</name>
<keyword evidence="2" id="KW-0488">Methylation</keyword>
<dbReference type="GO" id="GO:0015627">
    <property type="term" value="C:type II protein secretion system complex"/>
    <property type="evidence" value="ECO:0007669"/>
    <property type="project" value="InterPro"/>
</dbReference>
<evidence type="ECO:0000256" key="3">
    <source>
        <dbReference type="ARBA" id="ARBA00022692"/>
    </source>
</evidence>
<evidence type="ECO:0000256" key="5">
    <source>
        <dbReference type="ARBA" id="ARBA00023136"/>
    </source>
</evidence>
<evidence type="ECO:0000256" key="1">
    <source>
        <dbReference type="ARBA" id="ARBA00004167"/>
    </source>
</evidence>
<evidence type="ECO:0000256" key="4">
    <source>
        <dbReference type="ARBA" id="ARBA00022989"/>
    </source>
</evidence>
<dbReference type="AlphaFoldDB" id="A0A1G2PWL7"/>
<evidence type="ECO:0000256" key="2">
    <source>
        <dbReference type="ARBA" id="ARBA00022481"/>
    </source>
</evidence>
<proteinExistence type="predicted"/>
<dbReference type="Pfam" id="PF07963">
    <property type="entry name" value="N_methyl"/>
    <property type="match status" value="1"/>
</dbReference>
<comment type="caution">
    <text evidence="7">The sequence shown here is derived from an EMBL/GenBank/DDBJ whole genome shotgun (WGS) entry which is preliminary data.</text>
</comment>
<dbReference type="InterPro" id="IPR012902">
    <property type="entry name" value="N_methyl_site"/>
</dbReference>
<keyword evidence="4 6" id="KW-1133">Transmembrane helix</keyword>
<evidence type="ECO:0000256" key="6">
    <source>
        <dbReference type="SAM" id="Phobius"/>
    </source>
</evidence>
<feature type="transmembrane region" description="Helical" evidence="6">
    <location>
        <begin position="20"/>
        <end position="38"/>
    </location>
</feature>
<dbReference type="GO" id="GO:0016020">
    <property type="term" value="C:membrane"/>
    <property type="evidence" value="ECO:0007669"/>
    <property type="project" value="UniProtKB-SubCell"/>
</dbReference>
<protein>
    <recommendedName>
        <fullName evidence="9">Type II secretion system protein GspG C-terminal domain-containing protein</fullName>
    </recommendedName>
</protein>
<dbReference type="PROSITE" id="PS00409">
    <property type="entry name" value="PROKAR_NTER_METHYL"/>
    <property type="match status" value="1"/>
</dbReference>
<gene>
    <name evidence="7" type="ORF">A3A97_01060</name>
</gene>
<dbReference type="Gene3D" id="3.30.700.10">
    <property type="entry name" value="Glycoprotein, Type 4 Pilin"/>
    <property type="match status" value="1"/>
</dbReference>
<dbReference type="GO" id="GO:0015628">
    <property type="term" value="P:protein secretion by the type II secretion system"/>
    <property type="evidence" value="ECO:0007669"/>
    <property type="project" value="InterPro"/>
</dbReference>
<keyword evidence="3 6" id="KW-0812">Transmembrane</keyword>
<dbReference type="EMBL" id="MHSW01000005">
    <property type="protein sequence ID" value="OHA52715.1"/>
    <property type="molecule type" value="Genomic_DNA"/>
</dbReference>
<organism evidence="7 8">
    <name type="scientific">Candidatus Terrybacteria bacterium RIFCSPLOWO2_01_FULL_40_23</name>
    <dbReference type="NCBI Taxonomy" id="1802366"/>
    <lineage>
        <taxon>Bacteria</taxon>
        <taxon>Candidatus Terryibacteriota</taxon>
    </lineage>
</organism>
<evidence type="ECO:0008006" key="9">
    <source>
        <dbReference type="Google" id="ProtNLM"/>
    </source>
</evidence>
<sequence>MQTLSNVSKKVQRGFTLLELLIVIAILAILAAVVIIVLNPAQTLAQARDSQRLSDLATMKSAISLYMTTVNPVDLDGGAGALAGCLGDNHTDANIYYSYPQANAVSACVGVLTPGAGADIGSGFDAAAGDFCMSIASPTHALVDGTGWIPVDFTDITGGSPLSNLPVDPTNTLLDATPTSADFLYRYICQQGGVDGTKPTPAFELAATLESTKYAGASPNQDMDANDGGDNTAYYEVGTTLTIGPTEATY</sequence>
<dbReference type="PRINTS" id="PR00885">
    <property type="entry name" value="BCTERIALGSPH"/>
</dbReference>
<dbReference type="NCBIfam" id="TIGR02532">
    <property type="entry name" value="IV_pilin_GFxxxE"/>
    <property type="match status" value="1"/>
</dbReference>
<evidence type="ECO:0000313" key="7">
    <source>
        <dbReference type="EMBL" id="OHA52715.1"/>
    </source>
</evidence>
<evidence type="ECO:0000313" key="8">
    <source>
        <dbReference type="Proteomes" id="UP000176951"/>
    </source>
</evidence>
<comment type="subcellular location">
    <subcellularLocation>
        <location evidence="1">Membrane</location>
        <topology evidence="1">Single-pass membrane protein</topology>
    </subcellularLocation>
</comment>
<accession>A0A1G2PWL7</accession>
<reference evidence="7 8" key="1">
    <citation type="journal article" date="2016" name="Nat. Commun.">
        <title>Thousands of microbial genomes shed light on interconnected biogeochemical processes in an aquifer system.</title>
        <authorList>
            <person name="Anantharaman K."/>
            <person name="Brown C.T."/>
            <person name="Hug L.A."/>
            <person name="Sharon I."/>
            <person name="Castelle C.J."/>
            <person name="Probst A.J."/>
            <person name="Thomas B.C."/>
            <person name="Singh A."/>
            <person name="Wilkins M.J."/>
            <person name="Karaoz U."/>
            <person name="Brodie E.L."/>
            <person name="Williams K.H."/>
            <person name="Hubbard S.S."/>
            <person name="Banfield J.F."/>
        </authorList>
    </citation>
    <scope>NUCLEOTIDE SEQUENCE [LARGE SCALE GENOMIC DNA]</scope>
</reference>
<dbReference type="InterPro" id="IPR045584">
    <property type="entry name" value="Pilin-like"/>
</dbReference>
<keyword evidence="5 6" id="KW-0472">Membrane</keyword>
<dbReference type="Proteomes" id="UP000176951">
    <property type="component" value="Unassembled WGS sequence"/>
</dbReference>
<dbReference type="InterPro" id="IPR002416">
    <property type="entry name" value="T2SS_protein-GspH"/>
</dbReference>
<dbReference type="SUPFAM" id="SSF54523">
    <property type="entry name" value="Pili subunits"/>
    <property type="match status" value="1"/>
</dbReference>